<feature type="domain" description="Centriolar and ciliogenesis-associated protein HYLS1 C-terminal" evidence="8">
    <location>
        <begin position="1"/>
        <end position="52"/>
    </location>
</feature>
<comment type="subcellular location">
    <subcellularLocation>
        <location evidence="2">Cell projection</location>
        <location evidence="2">Cilium</location>
    </subcellularLocation>
    <subcellularLocation>
        <location evidence="1">Cytoplasm</location>
        <location evidence="1">Cytoskeleton</location>
        <location evidence="1">Microtubule organizing center</location>
        <location evidence="1">Centrosome</location>
        <location evidence="1">Centriole</location>
    </subcellularLocation>
</comment>
<comment type="similarity">
    <text evidence="3">Belongs to the HYLS1 family.</text>
</comment>
<evidence type="ECO:0000259" key="8">
    <source>
        <dbReference type="Pfam" id="PF15311"/>
    </source>
</evidence>
<dbReference type="Pfam" id="PF15311">
    <property type="entry name" value="HYLS1_C"/>
    <property type="match status" value="1"/>
</dbReference>
<evidence type="ECO:0000313" key="10">
    <source>
        <dbReference type="Proteomes" id="UP000518305"/>
    </source>
</evidence>
<evidence type="ECO:0000256" key="1">
    <source>
        <dbReference type="ARBA" id="ARBA00004114"/>
    </source>
</evidence>
<evidence type="ECO:0000256" key="6">
    <source>
        <dbReference type="ARBA" id="ARBA00023212"/>
    </source>
</evidence>
<keyword evidence="4" id="KW-0963">Cytoplasm</keyword>
<evidence type="ECO:0000256" key="5">
    <source>
        <dbReference type="ARBA" id="ARBA00022794"/>
    </source>
</evidence>
<dbReference type="EMBL" id="VWZJ01013214">
    <property type="protein sequence ID" value="NXG66627.1"/>
    <property type="molecule type" value="Genomic_DNA"/>
</dbReference>
<protein>
    <submittedName>
        <fullName evidence="9">HYLS1 protein</fullName>
    </submittedName>
</protein>
<evidence type="ECO:0000256" key="3">
    <source>
        <dbReference type="ARBA" id="ARBA00010091"/>
    </source>
</evidence>
<dbReference type="InterPro" id="IPR027918">
    <property type="entry name" value="HYLS1_C_dom"/>
</dbReference>
<dbReference type="GO" id="GO:0060271">
    <property type="term" value="P:cilium assembly"/>
    <property type="evidence" value="ECO:0007669"/>
    <property type="project" value="TreeGrafter"/>
</dbReference>
<dbReference type="AlphaFoldDB" id="A0A7K9DQJ7"/>
<comment type="caution">
    <text evidence="9">The sequence shown here is derived from an EMBL/GenBank/DDBJ whole genome shotgun (WGS) entry which is preliminary data.</text>
</comment>
<keyword evidence="6" id="KW-0206">Cytoskeleton</keyword>
<name>A0A7K9DQJ7_9AVES</name>
<feature type="non-terminal residue" evidence="9">
    <location>
        <position position="1"/>
    </location>
</feature>
<dbReference type="PANTHER" id="PTHR34174:SF1">
    <property type="entry name" value="CENTRIOLAR AND CILIOGENESIS-ASSOCIATED PROTEIN HYLS1"/>
    <property type="match status" value="1"/>
</dbReference>
<dbReference type="Proteomes" id="UP000518305">
    <property type="component" value="Unassembled WGS sequence"/>
</dbReference>
<evidence type="ECO:0000313" key="9">
    <source>
        <dbReference type="EMBL" id="NXG66627.1"/>
    </source>
</evidence>
<dbReference type="InterPro" id="IPR052319">
    <property type="entry name" value="Centriolar_ciliogenesis_assoc"/>
</dbReference>
<keyword evidence="5" id="KW-0970">Cilium biogenesis/degradation</keyword>
<evidence type="ECO:0000256" key="2">
    <source>
        <dbReference type="ARBA" id="ARBA00004138"/>
    </source>
</evidence>
<accession>A0A7K9DQJ7</accession>
<dbReference type="OrthoDB" id="6343432at2759"/>
<keyword evidence="7" id="KW-0966">Cell projection</keyword>
<evidence type="ECO:0000256" key="7">
    <source>
        <dbReference type="ARBA" id="ARBA00023273"/>
    </source>
</evidence>
<feature type="non-terminal residue" evidence="9">
    <location>
        <position position="60"/>
    </location>
</feature>
<dbReference type="GO" id="GO:0005814">
    <property type="term" value="C:centriole"/>
    <property type="evidence" value="ECO:0007669"/>
    <property type="project" value="UniProtKB-SubCell"/>
</dbReference>
<keyword evidence="10" id="KW-1185">Reference proteome</keyword>
<organism evidence="9 10">
    <name type="scientific">Hemiprocne comata</name>
    <dbReference type="NCBI Taxonomy" id="243314"/>
    <lineage>
        <taxon>Eukaryota</taxon>
        <taxon>Metazoa</taxon>
        <taxon>Chordata</taxon>
        <taxon>Craniata</taxon>
        <taxon>Vertebrata</taxon>
        <taxon>Euteleostomi</taxon>
        <taxon>Archelosauria</taxon>
        <taxon>Archosauria</taxon>
        <taxon>Dinosauria</taxon>
        <taxon>Saurischia</taxon>
        <taxon>Theropoda</taxon>
        <taxon>Coelurosauria</taxon>
        <taxon>Aves</taxon>
        <taxon>Neognathae</taxon>
        <taxon>Neoaves</taxon>
        <taxon>Strisores</taxon>
        <taxon>Apodiformes</taxon>
        <taxon>Apodidae</taxon>
        <taxon>Hemiprocninae</taxon>
        <taxon>Hemiprocne</taxon>
    </lineage>
</organism>
<gene>
    <name evidence="9" type="primary">Hyls1</name>
    <name evidence="9" type="ORF">HEMCOM_R12257</name>
</gene>
<proteinExistence type="inferred from homology"/>
<dbReference type="PANTHER" id="PTHR34174">
    <property type="entry name" value="HYDROLETHALUS SYNDROME PROTEIN 1"/>
    <property type="match status" value="1"/>
</dbReference>
<sequence>QRQELRWRIREQMLCRPQLPSRPQPQLVPNQYIVPTQKKRAALCWGVRWALAHGFLPQKH</sequence>
<reference evidence="9 10" key="1">
    <citation type="submission" date="2019-09" db="EMBL/GenBank/DDBJ databases">
        <title>Bird 10,000 Genomes (B10K) Project - Family phase.</title>
        <authorList>
            <person name="Zhang G."/>
        </authorList>
    </citation>
    <scope>NUCLEOTIDE SEQUENCE [LARGE SCALE GENOMIC DNA]</scope>
    <source>
        <strain evidence="9">B10K-DU-001-23</strain>
        <tissue evidence="9">Muscle</tissue>
    </source>
</reference>
<evidence type="ECO:0000256" key="4">
    <source>
        <dbReference type="ARBA" id="ARBA00022490"/>
    </source>
</evidence>
<dbReference type="GO" id="GO:0097730">
    <property type="term" value="C:non-motile cilium"/>
    <property type="evidence" value="ECO:0007669"/>
    <property type="project" value="TreeGrafter"/>
</dbReference>